<feature type="region of interest" description="Disordered" evidence="2">
    <location>
        <begin position="219"/>
        <end position="329"/>
    </location>
</feature>
<dbReference type="PANTHER" id="PTHR21531">
    <property type="entry name" value="LOW-TEMPERATURE VIABILITY PROTEIN LTV1-RELATED"/>
    <property type="match status" value="1"/>
</dbReference>
<evidence type="ECO:0000313" key="3">
    <source>
        <dbReference type="EMBL" id="EJT52521.1"/>
    </source>
</evidence>
<protein>
    <submittedName>
        <fullName evidence="3">Cytoplasm protein</fullName>
    </submittedName>
</protein>
<evidence type="ECO:0000313" key="4">
    <source>
        <dbReference type="Proteomes" id="UP000002748"/>
    </source>
</evidence>
<comment type="caution">
    <text evidence="3">The sequence shown here is derived from an EMBL/GenBank/DDBJ whole genome shotgun (WGS) entry which is preliminary data.</text>
</comment>
<proteinExistence type="inferred from homology"/>
<dbReference type="GO" id="GO:0030688">
    <property type="term" value="C:preribosome, small subunit precursor"/>
    <property type="evidence" value="ECO:0007669"/>
    <property type="project" value="TreeGrafter"/>
</dbReference>
<sequence>MAPTKKSIYRQPGTQHFQLVHRSVRDPLANDPDAPQQVFKPIERYNVAGKEKGAVTLADLEHQMDKTKIRDNEGEAAMYGITYDDSKYDYMQHLKPVGEEGFESVLLPAPRGSSVAQGMKNQGQRSKGKGRSEDMFKMPEDVMASKHELSLQEVRERQQNIPTELQGFNPDMDPHLRQVLEALDDDEFIEDDGNDEDFFGELVGTGEAYDEYDREEYEFHEWGPEGKPKPVEEDGEPREETWEDRFRAFKEAGGRPNAPVSNGGWESGEGEDYDEENRSEMADTVGSLSGLPDMIVKGGKKRHGKRGPSDASGMSMSSASVYRNNNLRNLDDQFDRIEREYELDDDDEWCEDDDDDVSIAPSYMSSASRVSMFKGGDFEPGEPLQVTRDDFDAIMDDFLENYEVVGNRMRESLGGTALSGPEKLKVLRSALEQGDEGLSKEENRRRILALEKLNRGPLKEDKERIPRAKIEPAKEDKWDVETILSTYTNTENHPGMIRVRSSREAKERAARKAAAAAAAIQEEEQEEDEEDSGSETETEAPKVTVARKKGESAEEKRARKAAVKAERANRRAEKKSHKETFNEERKRQIAGHRKAVTGGKAADIAVGAKGVHSLR</sequence>
<organism evidence="3 4">
    <name type="scientific">Trichosporon asahii var. asahii (strain ATCC 90039 / CBS 2479 / JCM 2466 / KCTC 7840 / NBRC 103889/ NCYC 2677 / UAMH 7654)</name>
    <name type="common">Yeast</name>
    <dbReference type="NCBI Taxonomy" id="1186058"/>
    <lineage>
        <taxon>Eukaryota</taxon>
        <taxon>Fungi</taxon>
        <taxon>Dikarya</taxon>
        <taxon>Basidiomycota</taxon>
        <taxon>Agaricomycotina</taxon>
        <taxon>Tremellomycetes</taxon>
        <taxon>Trichosporonales</taxon>
        <taxon>Trichosporonaceae</taxon>
        <taxon>Trichosporon</taxon>
    </lineage>
</organism>
<dbReference type="VEuPathDB" id="FungiDB:A1Q1_03653"/>
<dbReference type="KEGG" id="tasa:A1Q1_03653"/>
<gene>
    <name evidence="3" type="ORF">A1Q1_03653</name>
</gene>
<dbReference type="GO" id="GO:0042274">
    <property type="term" value="P:ribosomal small subunit biogenesis"/>
    <property type="evidence" value="ECO:0007669"/>
    <property type="project" value="InterPro"/>
</dbReference>
<dbReference type="OrthoDB" id="5852896at2759"/>
<feature type="compositionally biased region" description="Polar residues" evidence="2">
    <location>
        <begin position="114"/>
        <end position="125"/>
    </location>
</feature>
<feature type="region of interest" description="Disordered" evidence="2">
    <location>
        <begin position="112"/>
        <end position="133"/>
    </location>
</feature>
<evidence type="ECO:0000256" key="2">
    <source>
        <dbReference type="SAM" id="MobiDB-lite"/>
    </source>
</evidence>
<dbReference type="GO" id="GO:0005829">
    <property type="term" value="C:cytosol"/>
    <property type="evidence" value="ECO:0007669"/>
    <property type="project" value="TreeGrafter"/>
</dbReference>
<feature type="compositionally biased region" description="Basic and acidic residues" evidence="2">
    <location>
        <begin position="219"/>
        <end position="253"/>
    </location>
</feature>
<dbReference type="GeneID" id="25987166"/>
<feature type="compositionally biased region" description="Basic and acidic residues" evidence="2">
    <location>
        <begin position="501"/>
        <end position="510"/>
    </location>
</feature>
<dbReference type="AlphaFoldDB" id="J5TSH0"/>
<dbReference type="InterPro" id="IPR007307">
    <property type="entry name" value="Ltv1"/>
</dbReference>
<name>J5TSH0_TRIAS</name>
<evidence type="ECO:0000256" key="1">
    <source>
        <dbReference type="ARBA" id="ARBA00009078"/>
    </source>
</evidence>
<feature type="compositionally biased region" description="Basic and acidic residues" evidence="2">
    <location>
        <begin position="548"/>
        <end position="587"/>
    </location>
</feature>
<accession>J5TSH0</accession>
<dbReference type="Proteomes" id="UP000002748">
    <property type="component" value="Unassembled WGS sequence"/>
</dbReference>
<feature type="compositionally biased region" description="Acidic residues" evidence="2">
    <location>
        <begin position="521"/>
        <end position="538"/>
    </location>
</feature>
<comment type="similarity">
    <text evidence="1">Belongs to the LTV1 family.</text>
</comment>
<dbReference type="Pfam" id="PF04180">
    <property type="entry name" value="LTV"/>
    <property type="match status" value="1"/>
</dbReference>
<dbReference type="GO" id="GO:0005634">
    <property type="term" value="C:nucleus"/>
    <property type="evidence" value="ECO:0007669"/>
    <property type="project" value="TreeGrafter"/>
</dbReference>
<dbReference type="GO" id="GO:0000056">
    <property type="term" value="P:ribosomal small subunit export from nucleus"/>
    <property type="evidence" value="ECO:0007669"/>
    <property type="project" value="TreeGrafter"/>
</dbReference>
<reference evidence="3 4" key="1">
    <citation type="journal article" date="2012" name="Eukaryot. Cell">
        <title>Draft genome sequence of CBS 2479, the standard type strain of Trichosporon asahii.</title>
        <authorList>
            <person name="Yang R.Y."/>
            <person name="Li H.T."/>
            <person name="Zhu H."/>
            <person name="Zhou G.P."/>
            <person name="Wang M."/>
            <person name="Wang L."/>
        </authorList>
    </citation>
    <scope>NUCLEOTIDE SEQUENCE [LARGE SCALE GENOMIC DNA]</scope>
    <source>
        <strain evidence="4">ATCC 90039 / CBS 2479 / JCM 2466 / KCTC 7840 / NCYC 2677 / UAMH 7654</strain>
    </source>
</reference>
<dbReference type="HOGENOM" id="CLU_028555_0_0_1"/>
<feature type="compositionally biased region" description="Low complexity" evidence="2">
    <location>
        <begin position="309"/>
        <end position="320"/>
    </location>
</feature>
<dbReference type="RefSeq" id="XP_014183742.1">
    <property type="nucleotide sequence ID" value="XM_014328267.1"/>
</dbReference>
<dbReference type="PANTHER" id="PTHR21531:SF0">
    <property type="entry name" value="PROTEIN LTV1 HOMOLOG"/>
    <property type="match status" value="1"/>
</dbReference>
<dbReference type="EMBL" id="ALBS01000023">
    <property type="protein sequence ID" value="EJT52521.1"/>
    <property type="molecule type" value="Genomic_DNA"/>
</dbReference>
<feature type="region of interest" description="Disordered" evidence="2">
    <location>
        <begin position="492"/>
        <end position="615"/>
    </location>
</feature>